<protein>
    <submittedName>
        <fullName evidence="1">Uncharacterized protein</fullName>
    </submittedName>
</protein>
<reference evidence="1 2" key="1">
    <citation type="submission" date="2018-11" db="EMBL/GenBank/DDBJ databases">
        <authorList>
            <person name="Teng T."/>
        </authorList>
    </citation>
    <scope>NUCLEOTIDE SEQUENCE [LARGE SCALE GENOMIC DNA]</scope>
</reference>
<organism evidence="1 2">
    <name type="scientific">Acinetobacter phage Henu6</name>
    <dbReference type="NCBI Taxonomy" id="2500136"/>
    <lineage>
        <taxon>Viruses</taxon>
        <taxon>Duplodnaviria</taxon>
        <taxon>Heunggongvirae</taxon>
        <taxon>Uroviricota</taxon>
        <taxon>Caudoviricetes</taxon>
        <taxon>Pantevenvirales</taxon>
        <taxon>Straboviridae</taxon>
        <taxon>Twarogvirinae</taxon>
        <taxon>Zedzedvirus</taxon>
        <taxon>Zedzedvirus zz1</taxon>
    </lineage>
</organism>
<name>A0A410T5N5_9CAUD</name>
<dbReference type="Gene3D" id="3.40.50.1000">
    <property type="entry name" value="HAD superfamily/HAD-like"/>
    <property type="match status" value="1"/>
</dbReference>
<dbReference type="Proteomes" id="UP000289169">
    <property type="component" value="Segment"/>
</dbReference>
<gene>
    <name evidence="1" type="ORF">Henu6_gp24</name>
</gene>
<accession>A0A410T5N5</accession>
<evidence type="ECO:0000313" key="2">
    <source>
        <dbReference type="Proteomes" id="UP000289169"/>
    </source>
</evidence>
<evidence type="ECO:0000313" key="1">
    <source>
        <dbReference type="EMBL" id="QAU04040.1"/>
    </source>
</evidence>
<dbReference type="SUPFAM" id="SSF56784">
    <property type="entry name" value="HAD-like"/>
    <property type="match status" value="1"/>
</dbReference>
<dbReference type="EMBL" id="MK240351">
    <property type="protein sequence ID" value="QAU04040.1"/>
    <property type="molecule type" value="Genomic_DNA"/>
</dbReference>
<dbReference type="InterPro" id="IPR036412">
    <property type="entry name" value="HAD-like_sf"/>
</dbReference>
<dbReference type="InterPro" id="IPR023214">
    <property type="entry name" value="HAD_sf"/>
</dbReference>
<proteinExistence type="predicted"/>
<sequence length="220" mass="25519">MNFTRNENKRPVIAIDIDGVCVKWQSGLPYYLAKHALNTDNALKCILTEEFMSPAELFGCDPAIAKIFMEDYNKSNFIKYLSPYQDALEMINTMKEHWDFVAVTALGTDKDTVMNRMFNLNALFPGAFKDIFVCNFGESKDQILKRVRFKYENIVMFIDDVCSNIESASRVLPDVPRYYIQRGPRPECPVPHYTAKDLNEVRLHYLSRVLPIQEYAEKTF</sequence>